<dbReference type="Gene3D" id="3.40.50.2000">
    <property type="entry name" value="Glycogen Phosphorylase B"/>
    <property type="match status" value="1"/>
</dbReference>
<name>A0A1H3KQW4_9FIRM</name>
<evidence type="ECO:0000313" key="3">
    <source>
        <dbReference type="EMBL" id="SDY54168.1"/>
    </source>
</evidence>
<organism evidence="3 4">
    <name type="scientific">Proteiniborus ethanoligenes</name>
    <dbReference type="NCBI Taxonomy" id="415015"/>
    <lineage>
        <taxon>Bacteria</taxon>
        <taxon>Bacillati</taxon>
        <taxon>Bacillota</taxon>
        <taxon>Clostridia</taxon>
        <taxon>Eubacteriales</taxon>
        <taxon>Proteiniborus</taxon>
    </lineage>
</organism>
<keyword evidence="2 3" id="KW-0808">Transferase</keyword>
<dbReference type="AlphaFoldDB" id="A0A1H3KQW4"/>
<dbReference type="EMBL" id="FNQE01000002">
    <property type="protein sequence ID" value="SDY54168.1"/>
    <property type="molecule type" value="Genomic_DNA"/>
</dbReference>
<keyword evidence="4" id="KW-1185">Reference proteome</keyword>
<protein>
    <submittedName>
        <fullName evidence="3">Glycosyltransferase involved in cell wall bisynthesis</fullName>
    </submittedName>
</protein>
<dbReference type="RefSeq" id="WP_091726154.1">
    <property type="nucleotide sequence ID" value="NZ_FNQE01000002.1"/>
</dbReference>
<proteinExistence type="predicted"/>
<dbReference type="PANTHER" id="PTHR12526">
    <property type="entry name" value="GLYCOSYLTRANSFERASE"/>
    <property type="match status" value="1"/>
</dbReference>
<accession>A0A1H3KQW4</accession>
<gene>
    <name evidence="3" type="ORF">SAMN05660462_00270</name>
</gene>
<dbReference type="Pfam" id="PF13692">
    <property type="entry name" value="Glyco_trans_1_4"/>
    <property type="match status" value="1"/>
</dbReference>
<evidence type="ECO:0000256" key="1">
    <source>
        <dbReference type="ARBA" id="ARBA00022676"/>
    </source>
</evidence>
<evidence type="ECO:0000256" key="2">
    <source>
        <dbReference type="ARBA" id="ARBA00022679"/>
    </source>
</evidence>
<dbReference type="GO" id="GO:0016757">
    <property type="term" value="F:glycosyltransferase activity"/>
    <property type="evidence" value="ECO:0007669"/>
    <property type="project" value="UniProtKB-KW"/>
</dbReference>
<dbReference type="PANTHER" id="PTHR12526:SF629">
    <property type="entry name" value="TEICHURONIC ACID BIOSYNTHESIS GLYCOSYLTRANSFERASE TUAH-RELATED"/>
    <property type="match status" value="1"/>
</dbReference>
<sequence length="370" mass="43271">MKKNVLIFSLLNWKSKLLHRSHMLAKYFAKKGFEVFYVQKENVSNIRDLGFKPKIYKDKNIHIISLLALPYLKGKVKSIYSLNDRIMTAQLKELFSMVDEPLIILESPYWIRAIENSRGEKGILCYDISDDFSQFATNDKWKRQVLAYEKEAIDQSDFITITAEQLREKAPDKTNVYLVENGVDLDEFADSKNIFGDKYKKPVCGFIGGLFQWIDFDLISRLADKYRDYSFVLIGPTDQQHQIDKLCQNSNVYYLGEKDKADIGNYFASLDIGLIPFVSEERYPRLKTVNSNKIFQYCYFGYPVISTQFEQVKSLTEVVQVCKNQEEFIEGLGISLESDTEKMRERRKKYAYENSWEKRVEDLINIASNR</sequence>
<keyword evidence="1" id="KW-0328">Glycosyltransferase</keyword>
<dbReference type="Proteomes" id="UP000198625">
    <property type="component" value="Unassembled WGS sequence"/>
</dbReference>
<reference evidence="3 4" key="1">
    <citation type="submission" date="2016-10" db="EMBL/GenBank/DDBJ databases">
        <authorList>
            <person name="de Groot N.N."/>
        </authorList>
    </citation>
    <scope>NUCLEOTIDE SEQUENCE [LARGE SCALE GENOMIC DNA]</scope>
    <source>
        <strain evidence="3 4">DSM 21650</strain>
    </source>
</reference>
<dbReference type="STRING" id="415015.SAMN05660462_00270"/>
<dbReference type="Gene3D" id="3.40.50.11010">
    <property type="match status" value="1"/>
</dbReference>
<dbReference type="SUPFAM" id="SSF53756">
    <property type="entry name" value="UDP-Glycosyltransferase/glycogen phosphorylase"/>
    <property type="match status" value="1"/>
</dbReference>
<dbReference type="OrthoDB" id="9816564at2"/>
<evidence type="ECO:0000313" key="4">
    <source>
        <dbReference type="Proteomes" id="UP000198625"/>
    </source>
</evidence>